<evidence type="ECO:0000313" key="5">
    <source>
        <dbReference type="Proteomes" id="UP000236919"/>
    </source>
</evidence>
<dbReference type="AlphaFoldDB" id="A0A2S4M5S8"/>
<evidence type="ECO:0000259" key="2">
    <source>
        <dbReference type="Pfam" id="PF03972"/>
    </source>
</evidence>
<dbReference type="Gene3D" id="1.10.4100.10">
    <property type="entry name" value="2-methylcitrate dehydratase PrpD"/>
    <property type="match status" value="1"/>
</dbReference>
<dbReference type="InterPro" id="IPR042183">
    <property type="entry name" value="MmgE/PrpD_sf_1"/>
</dbReference>
<dbReference type="GO" id="GO:0016829">
    <property type="term" value="F:lyase activity"/>
    <property type="evidence" value="ECO:0007669"/>
    <property type="project" value="InterPro"/>
</dbReference>
<dbReference type="Pfam" id="PF03972">
    <property type="entry name" value="MmgE_PrpD_N"/>
    <property type="match status" value="1"/>
</dbReference>
<dbReference type="PANTHER" id="PTHR16943:SF8">
    <property type="entry name" value="2-METHYLCITRATE DEHYDRATASE"/>
    <property type="match status" value="1"/>
</dbReference>
<dbReference type="InterPro" id="IPR005656">
    <property type="entry name" value="MmgE_PrpD"/>
</dbReference>
<dbReference type="Pfam" id="PF19305">
    <property type="entry name" value="MmgE_PrpD_C"/>
    <property type="match status" value="1"/>
</dbReference>
<protein>
    <submittedName>
        <fullName evidence="4">2-methylcitrate dehydratase PrpD</fullName>
    </submittedName>
</protein>
<proteinExistence type="inferred from homology"/>
<accession>A0A2S4M5S8</accession>
<dbReference type="InterPro" id="IPR042188">
    <property type="entry name" value="MmgE/PrpD_sf_2"/>
</dbReference>
<reference evidence="4 5" key="1">
    <citation type="submission" date="2018-01" db="EMBL/GenBank/DDBJ databases">
        <title>Genomic Encyclopedia of Type Strains, Phase III (KMG-III): the genomes of soil and plant-associated and newly described type strains.</title>
        <authorList>
            <person name="Whitman W."/>
        </authorList>
    </citation>
    <scope>NUCLEOTIDE SEQUENCE [LARGE SCALE GENOMIC DNA]</scope>
    <source>
        <strain evidence="4 5">1131</strain>
    </source>
</reference>
<feature type="domain" description="MmgE/PrpD N-terminal" evidence="2">
    <location>
        <begin position="28"/>
        <end position="248"/>
    </location>
</feature>
<feature type="domain" description="MmgE/PrpD C-terminal" evidence="3">
    <location>
        <begin position="285"/>
        <end position="449"/>
    </location>
</feature>
<organism evidence="4 5">
    <name type="scientific">Bosea psychrotolerans</name>
    <dbReference type="NCBI Taxonomy" id="1871628"/>
    <lineage>
        <taxon>Bacteria</taxon>
        <taxon>Pseudomonadati</taxon>
        <taxon>Pseudomonadota</taxon>
        <taxon>Alphaproteobacteria</taxon>
        <taxon>Hyphomicrobiales</taxon>
        <taxon>Boseaceae</taxon>
        <taxon>Bosea</taxon>
    </lineage>
</organism>
<sequence>MNANAAVSAEPRAEPVMQRPATPGWLSELATFCADLRFEHLPPEVVSRTVQVLADSVAAIAAGAQEPETIALSNRLAPSDDALGAAVIGSGRKATPSLAAFLNGTAGTMLELDEGNQFARGHPGIHVVPAVLAAAVQAKASGKDVITAIALGYEIGARIGIASKLRITMHPHGTWGTVGAAVAIAWLHRRDAKAMIETINVASSLGLTTSRRTMLEGGTVRNTFAGFSNQIGLMVDGLVASGFTGEADGLGTVYGSVIADHWQPDVMVEALGQRWEIARNYFKRHACCRYNHGALDALSRIVAGEGGRIAPEQIDRIDVGTYIWAAQLAGQEPHNMLAAKFSLPFSIATTIVHGAATVEAFREPARLEPVTRDLARRVFVREDEAATAKLPALRPAKVTITLADGRVLEAEALTNRGDTEDPYSEAEIREKFFDLAGPVWGEAHAAAILAQTDALPQAGTLDALNALLAAAPATLNGHQS</sequence>
<dbReference type="PANTHER" id="PTHR16943">
    <property type="entry name" value="2-METHYLCITRATE DEHYDRATASE-RELATED"/>
    <property type="match status" value="1"/>
</dbReference>
<dbReference type="OrthoDB" id="9795089at2"/>
<dbReference type="Gene3D" id="3.30.1330.120">
    <property type="entry name" value="2-methylcitrate dehydratase PrpD"/>
    <property type="match status" value="1"/>
</dbReference>
<dbReference type="RefSeq" id="WP_103719432.1">
    <property type="nucleotide sequence ID" value="NZ_PQFZ01000010.1"/>
</dbReference>
<dbReference type="SUPFAM" id="SSF103378">
    <property type="entry name" value="2-methylcitrate dehydratase PrpD"/>
    <property type="match status" value="1"/>
</dbReference>
<dbReference type="InterPro" id="IPR045336">
    <property type="entry name" value="MmgE_PrpD_N"/>
</dbReference>
<dbReference type="Proteomes" id="UP000236919">
    <property type="component" value="Unassembled WGS sequence"/>
</dbReference>
<dbReference type="InterPro" id="IPR036148">
    <property type="entry name" value="MmgE/PrpD_sf"/>
</dbReference>
<evidence type="ECO:0000313" key="4">
    <source>
        <dbReference type="EMBL" id="POR50054.1"/>
    </source>
</evidence>
<comment type="similarity">
    <text evidence="1">Belongs to the PrpD family.</text>
</comment>
<name>A0A2S4M5S8_9HYPH</name>
<evidence type="ECO:0000256" key="1">
    <source>
        <dbReference type="ARBA" id="ARBA00006174"/>
    </source>
</evidence>
<dbReference type="InterPro" id="IPR045337">
    <property type="entry name" value="MmgE_PrpD_C"/>
</dbReference>
<comment type="caution">
    <text evidence="4">The sequence shown here is derived from an EMBL/GenBank/DDBJ whole genome shotgun (WGS) entry which is preliminary data.</text>
</comment>
<gene>
    <name evidence="4" type="ORF">CYD53_110173</name>
</gene>
<evidence type="ECO:0000259" key="3">
    <source>
        <dbReference type="Pfam" id="PF19305"/>
    </source>
</evidence>
<keyword evidence="5" id="KW-1185">Reference proteome</keyword>
<dbReference type="EMBL" id="PQFZ01000010">
    <property type="protein sequence ID" value="POR50054.1"/>
    <property type="molecule type" value="Genomic_DNA"/>
</dbReference>